<comment type="caution">
    <text evidence="1">The sequence shown here is derived from an EMBL/GenBank/DDBJ whole genome shotgun (WGS) entry which is preliminary data.</text>
</comment>
<evidence type="ECO:0000313" key="1">
    <source>
        <dbReference type="EMBL" id="CAJ0728543.1"/>
    </source>
</evidence>
<proteinExistence type="predicted"/>
<protein>
    <submittedName>
        <fullName evidence="1">Uncharacterized protein</fullName>
    </submittedName>
</protein>
<evidence type="ECO:0000313" key="2">
    <source>
        <dbReference type="Proteomes" id="UP001189303"/>
    </source>
</evidence>
<dbReference type="RefSeq" id="WP_287389476.1">
    <property type="nucleotide sequence ID" value="NZ_JAYMZN010000071.1"/>
</dbReference>
<name>A0ABM9IRR7_RALPI</name>
<sequence length="42" mass="4667">MAAAVSAPVETVGVVRSFMWRQQSFRFPEQTRAESLSELGLP</sequence>
<dbReference type="Proteomes" id="UP001189303">
    <property type="component" value="Unassembled WGS sequence"/>
</dbReference>
<accession>A0ABM9IRR7</accession>
<organism evidence="1 2">
    <name type="scientific">Ralstonia pickettii</name>
    <name type="common">Burkholderia pickettii</name>
    <dbReference type="NCBI Taxonomy" id="329"/>
    <lineage>
        <taxon>Bacteria</taxon>
        <taxon>Pseudomonadati</taxon>
        <taxon>Pseudomonadota</taxon>
        <taxon>Betaproteobacteria</taxon>
        <taxon>Burkholderiales</taxon>
        <taxon>Burkholderiaceae</taxon>
        <taxon>Ralstonia</taxon>
    </lineage>
</organism>
<dbReference type="EMBL" id="CATWFT010000013">
    <property type="protein sequence ID" value="CAJ0728543.1"/>
    <property type="molecule type" value="Genomic_DNA"/>
</dbReference>
<reference evidence="1 2" key="1">
    <citation type="submission" date="2023-07" db="EMBL/GenBank/DDBJ databases">
        <authorList>
            <person name="Peeters C."/>
        </authorList>
    </citation>
    <scope>NUCLEOTIDE SEQUENCE [LARGE SCALE GENOMIC DNA]</scope>
    <source>
        <strain evidence="1 2">R-38712</strain>
    </source>
</reference>
<gene>
    <name evidence="1" type="ORF">R38712_03741</name>
</gene>
<keyword evidence="2" id="KW-1185">Reference proteome</keyword>